<evidence type="ECO:0000256" key="9">
    <source>
        <dbReference type="SAM" id="Phobius"/>
    </source>
</evidence>
<dbReference type="PANTHER" id="PTHR43394:SF1">
    <property type="entry name" value="ATP-BINDING CASSETTE SUB-FAMILY B MEMBER 10, MITOCHONDRIAL"/>
    <property type="match status" value="1"/>
</dbReference>
<proteinExistence type="predicted"/>
<dbReference type="CDD" id="cd18547">
    <property type="entry name" value="ABC_6TM_Tm288_like"/>
    <property type="match status" value="1"/>
</dbReference>
<organism evidence="12 13">
    <name type="scientific">Propionispira arboris</name>
    <dbReference type="NCBI Taxonomy" id="84035"/>
    <lineage>
        <taxon>Bacteria</taxon>
        <taxon>Bacillati</taxon>
        <taxon>Bacillota</taxon>
        <taxon>Negativicutes</taxon>
        <taxon>Selenomonadales</taxon>
        <taxon>Selenomonadaceae</taxon>
        <taxon>Propionispira</taxon>
    </lineage>
</organism>
<keyword evidence="3" id="KW-1003">Cell membrane</keyword>
<evidence type="ECO:0000256" key="6">
    <source>
        <dbReference type="ARBA" id="ARBA00022840"/>
    </source>
</evidence>
<dbReference type="PANTHER" id="PTHR43394">
    <property type="entry name" value="ATP-DEPENDENT PERMEASE MDL1, MITOCHONDRIAL"/>
    <property type="match status" value="1"/>
</dbReference>
<keyword evidence="7 9" id="KW-1133">Transmembrane helix</keyword>
<feature type="domain" description="ABC transmembrane type-1" evidence="11">
    <location>
        <begin position="40"/>
        <end position="328"/>
    </location>
</feature>
<reference evidence="12 13" key="1">
    <citation type="submission" date="2016-10" db="EMBL/GenBank/DDBJ databases">
        <authorList>
            <person name="de Groot N.N."/>
        </authorList>
    </citation>
    <scope>NUCLEOTIDE SEQUENCE [LARGE SCALE GENOMIC DNA]</scope>
    <source>
        <strain evidence="12 13">DSM 2179</strain>
    </source>
</reference>
<evidence type="ECO:0000256" key="8">
    <source>
        <dbReference type="ARBA" id="ARBA00023136"/>
    </source>
</evidence>
<dbReference type="Pfam" id="PF00664">
    <property type="entry name" value="ABC_membrane"/>
    <property type="match status" value="1"/>
</dbReference>
<dbReference type="Proteomes" id="UP000199662">
    <property type="component" value="Unassembled WGS sequence"/>
</dbReference>
<feature type="transmembrane region" description="Helical" evidence="9">
    <location>
        <begin position="181"/>
        <end position="200"/>
    </location>
</feature>
<dbReference type="PROSITE" id="PS00211">
    <property type="entry name" value="ABC_TRANSPORTER_1"/>
    <property type="match status" value="1"/>
</dbReference>
<dbReference type="InterPro" id="IPR017871">
    <property type="entry name" value="ABC_transporter-like_CS"/>
</dbReference>
<dbReference type="InterPro" id="IPR036640">
    <property type="entry name" value="ABC1_TM_sf"/>
</dbReference>
<feature type="transmembrane region" description="Helical" evidence="9">
    <location>
        <begin position="35"/>
        <end position="62"/>
    </location>
</feature>
<keyword evidence="13" id="KW-1185">Reference proteome</keyword>
<dbReference type="FunFam" id="1.20.1560.10:FF:000011">
    <property type="entry name" value="Multidrug ABC transporter ATP-binding protein"/>
    <property type="match status" value="1"/>
</dbReference>
<dbReference type="InterPro" id="IPR003593">
    <property type="entry name" value="AAA+_ATPase"/>
</dbReference>
<feature type="domain" description="ABC transporter" evidence="10">
    <location>
        <begin position="394"/>
        <end position="628"/>
    </location>
</feature>
<dbReference type="SUPFAM" id="SSF90123">
    <property type="entry name" value="ABC transporter transmembrane region"/>
    <property type="match status" value="1"/>
</dbReference>
<dbReference type="CDD" id="cd03254">
    <property type="entry name" value="ABCC_Glucan_exporter_like"/>
    <property type="match status" value="1"/>
</dbReference>
<evidence type="ECO:0000313" key="12">
    <source>
        <dbReference type="EMBL" id="SEJ22138.1"/>
    </source>
</evidence>
<evidence type="ECO:0000256" key="2">
    <source>
        <dbReference type="ARBA" id="ARBA00022448"/>
    </source>
</evidence>
<evidence type="ECO:0000256" key="4">
    <source>
        <dbReference type="ARBA" id="ARBA00022692"/>
    </source>
</evidence>
<dbReference type="GO" id="GO:0005524">
    <property type="term" value="F:ATP binding"/>
    <property type="evidence" value="ECO:0007669"/>
    <property type="project" value="UniProtKB-KW"/>
</dbReference>
<name>A0A1H6WZ81_9FIRM</name>
<dbReference type="FunFam" id="3.40.50.300:FF:000287">
    <property type="entry name" value="Multidrug ABC transporter ATP-binding protein"/>
    <property type="match status" value="1"/>
</dbReference>
<dbReference type="AlphaFoldDB" id="A0A1H6WZ81"/>
<dbReference type="InterPro" id="IPR027417">
    <property type="entry name" value="P-loop_NTPase"/>
</dbReference>
<dbReference type="GO" id="GO:0005886">
    <property type="term" value="C:plasma membrane"/>
    <property type="evidence" value="ECO:0007669"/>
    <property type="project" value="UniProtKB-SubCell"/>
</dbReference>
<evidence type="ECO:0000259" key="11">
    <source>
        <dbReference type="PROSITE" id="PS50929"/>
    </source>
</evidence>
<sequence>MPKPKAMNFQHPIGEKPKNIWPTIRRIFFYMREDTFLFCFIFAAIVCSSAAQVIGAALLQYIIDDFILPLAQNYNEDLQQGFIKILFYMGIIYCLGAAASYTYMRLMLLLSTKTLYKIRQDLFHKMEALSIHYFDQHTHGELMSLYTNDTDTLREMLSNSVANFVAASLLLLGVFSTMLVFSWQLTVLVILQLFLIFYCMKKIGGKSRLYFKQQQNALGQLNGFIEEIIDGQKVVKVFCHEEHALTDFSKLNEDLCRVSTNANIFSNILMPIMSNIANIHYALTTILGSILAIYGILSVGTVIAFLQLTRNFSMPITRISQQFNTMLSALAGAERIFRLIDEPPEEDQGSITLTTSDDKRNTINGDTTCDLSLFSWKIPHKDGTLTYHPLTGHIEFKNVFFGYKTNQPVLKGISLQAVRGQKIAFVGSTGAGKTTITNLINRFYDIAEGTILYDGIPIKKISKTSLRQSLSMVLQDTHLFTGTVMDNIRYGCLSASDKAVIHAAKLANADTFIRHLPQGYETDLTADGINLSQGQRQLIAIARAAVANTPVLIFDEATSSIDTRTEALIDEGMKSLMQGKTVFIIAHRLSTVKNADMIMVLEQGTIIERGSHDELIEKKGKYYQLYTGMFELS</sequence>
<keyword evidence="8 9" id="KW-0472">Membrane</keyword>
<dbReference type="SUPFAM" id="SSF52540">
    <property type="entry name" value="P-loop containing nucleoside triphosphate hydrolases"/>
    <property type="match status" value="1"/>
</dbReference>
<keyword evidence="6 12" id="KW-0067">ATP-binding</keyword>
<dbReference type="PROSITE" id="PS50929">
    <property type="entry name" value="ABC_TM1F"/>
    <property type="match status" value="1"/>
</dbReference>
<feature type="transmembrane region" description="Helical" evidence="9">
    <location>
        <begin position="156"/>
        <end position="175"/>
    </location>
</feature>
<keyword evidence="2" id="KW-0813">Transport</keyword>
<dbReference type="GO" id="GO:0015421">
    <property type="term" value="F:ABC-type oligopeptide transporter activity"/>
    <property type="evidence" value="ECO:0007669"/>
    <property type="project" value="TreeGrafter"/>
</dbReference>
<evidence type="ECO:0000256" key="1">
    <source>
        <dbReference type="ARBA" id="ARBA00004651"/>
    </source>
</evidence>
<comment type="subcellular location">
    <subcellularLocation>
        <location evidence="1">Cell membrane</location>
        <topology evidence="1">Multi-pass membrane protein</topology>
    </subcellularLocation>
</comment>
<keyword evidence="5" id="KW-0547">Nucleotide-binding</keyword>
<dbReference type="InterPro" id="IPR003439">
    <property type="entry name" value="ABC_transporter-like_ATP-bd"/>
</dbReference>
<dbReference type="Gene3D" id="1.20.1560.10">
    <property type="entry name" value="ABC transporter type 1, transmembrane domain"/>
    <property type="match status" value="1"/>
</dbReference>
<evidence type="ECO:0000256" key="5">
    <source>
        <dbReference type="ARBA" id="ARBA00022741"/>
    </source>
</evidence>
<keyword evidence="4 9" id="KW-0812">Transmembrane</keyword>
<gene>
    <name evidence="12" type="ORF">SAMN05660742_104211</name>
</gene>
<evidence type="ECO:0000256" key="7">
    <source>
        <dbReference type="ARBA" id="ARBA00022989"/>
    </source>
</evidence>
<dbReference type="Gene3D" id="3.40.50.300">
    <property type="entry name" value="P-loop containing nucleotide triphosphate hydrolases"/>
    <property type="match status" value="1"/>
</dbReference>
<dbReference type="STRING" id="84035.SAMN05660742_104211"/>
<evidence type="ECO:0000256" key="3">
    <source>
        <dbReference type="ARBA" id="ARBA00022475"/>
    </source>
</evidence>
<protein>
    <submittedName>
        <fullName evidence="12">ATP-binding cassette, subfamily B</fullName>
    </submittedName>
</protein>
<evidence type="ECO:0000313" key="13">
    <source>
        <dbReference type="Proteomes" id="UP000199662"/>
    </source>
</evidence>
<dbReference type="SMART" id="SM00382">
    <property type="entry name" value="AAA"/>
    <property type="match status" value="1"/>
</dbReference>
<dbReference type="GO" id="GO:0016887">
    <property type="term" value="F:ATP hydrolysis activity"/>
    <property type="evidence" value="ECO:0007669"/>
    <property type="project" value="InterPro"/>
</dbReference>
<dbReference type="RefSeq" id="WP_091830079.1">
    <property type="nucleotide sequence ID" value="NZ_FNZK01000004.1"/>
</dbReference>
<dbReference type="Pfam" id="PF00005">
    <property type="entry name" value="ABC_tran"/>
    <property type="match status" value="1"/>
</dbReference>
<dbReference type="InterPro" id="IPR011527">
    <property type="entry name" value="ABC1_TM_dom"/>
</dbReference>
<dbReference type="EMBL" id="FNZK01000004">
    <property type="protein sequence ID" value="SEJ22138.1"/>
    <property type="molecule type" value="Genomic_DNA"/>
</dbReference>
<feature type="transmembrane region" description="Helical" evidence="9">
    <location>
        <begin position="82"/>
        <end position="103"/>
    </location>
</feature>
<evidence type="ECO:0000259" key="10">
    <source>
        <dbReference type="PROSITE" id="PS50893"/>
    </source>
</evidence>
<feature type="transmembrane region" description="Helical" evidence="9">
    <location>
        <begin position="279"/>
        <end position="306"/>
    </location>
</feature>
<dbReference type="InterPro" id="IPR039421">
    <property type="entry name" value="Type_1_exporter"/>
</dbReference>
<accession>A0A1H6WZ81</accession>
<dbReference type="PROSITE" id="PS50893">
    <property type="entry name" value="ABC_TRANSPORTER_2"/>
    <property type="match status" value="1"/>
</dbReference>